<evidence type="ECO:0000259" key="16">
    <source>
        <dbReference type="PROSITE" id="PS50173"/>
    </source>
</evidence>
<keyword evidence="11 15" id="KW-0239">DNA-directed DNA polymerase</keyword>
<evidence type="ECO:0000256" key="12">
    <source>
        <dbReference type="ARBA" id="ARBA00023125"/>
    </source>
</evidence>
<keyword evidence="7 15" id="KW-0235">DNA replication</keyword>
<evidence type="ECO:0000256" key="6">
    <source>
        <dbReference type="ARBA" id="ARBA00022695"/>
    </source>
</evidence>
<keyword evidence="12 15" id="KW-0238">DNA-binding</keyword>
<dbReference type="GO" id="GO:0003684">
    <property type="term" value="F:damaged DNA binding"/>
    <property type="evidence" value="ECO:0007669"/>
    <property type="project" value="InterPro"/>
</dbReference>
<dbReference type="GO" id="GO:0042276">
    <property type="term" value="P:error-prone translesion synthesis"/>
    <property type="evidence" value="ECO:0007669"/>
    <property type="project" value="TreeGrafter"/>
</dbReference>
<evidence type="ECO:0000256" key="15">
    <source>
        <dbReference type="HAMAP-Rule" id="MF_01113"/>
    </source>
</evidence>
<evidence type="ECO:0000256" key="7">
    <source>
        <dbReference type="ARBA" id="ARBA00022705"/>
    </source>
</evidence>
<keyword evidence="9 15" id="KW-0227">DNA damage</keyword>
<evidence type="ECO:0000256" key="2">
    <source>
        <dbReference type="ARBA" id="ARBA00010945"/>
    </source>
</evidence>
<accession>E8UA37</accession>
<keyword evidence="13 15" id="KW-0234">DNA repair</keyword>
<dbReference type="InterPro" id="IPR017961">
    <property type="entry name" value="DNA_pol_Y-fam_little_finger"/>
</dbReference>
<dbReference type="GO" id="GO:0006281">
    <property type="term" value="P:DNA repair"/>
    <property type="evidence" value="ECO:0007669"/>
    <property type="project" value="UniProtKB-UniRule"/>
</dbReference>
<evidence type="ECO:0000313" key="18">
    <source>
        <dbReference type="Proteomes" id="UP000008635"/>
    </source>
</evidence>
<dbReference type="HOGENOM" id="CLU_012348_1_2_0"/>
<dbReference type="InterPro" id="IPR001126">
    <property type="entry name" value="UmuC"/>
</dbReference>
<dbReference type="EMBL" id="CP002454">
    <property type="protein sequence ID" value="ADV67926.1"/>
    <property type="molecule type" value="Genomic_DNA"/>
</dbReference>
<comment type="cofactor">
    <cofactor evidence="15">
        <name>Mg(2+)</name>
        <dbReference type="ChEBI" id="CHEBI:18420"/>
    </cofactor>
    <text evidence="15">Binds 2 magnesium ions per subunit.</text>
</comment>
<evidence type="ECO:0000256" key="14">
    <source>
        <dbReference type="ARBA" id="ARBA00049244"/>
    </source>
</evidence>
<dbReference type="PANTHER" id="PTHR11076">
    <property type="entry name" value="DNA REPAIR POLYMERASE UMUC / TRANSFERASE FAMILY MEMBER"/>
    <property type="match status" value="1"/>
</dbReference>
<dbReference type="InterPro" id="IPR050116">
    <property type="entry name" value="DNA_polymerase-Y"/>
</dbReference>
<dbReference type="HAMAP" id="MF_01113">
    <property type="entry name" value="DNApol_IV"/>
    <property type="match status" value="1"/>
</dbReference>
<comment type="subunit">
    <text evidence="15">Monomer.</text>
</comment>
<evidence type="ECO:0000256" key="1">
    <source>
        <dbReference type="ARBA" id="ARBA00004496"/>
    </source>
</evidence>
<evidence type="ECO:0000256" key="11">
    <source>
        <dbReference type="ARBA" id="ARBA00022932"/>
    </source>
</evidence>
<evidence type="ECO:0000256" key="3">
    <source>
        <dbReference type="ARBA" id="ARBA00022457"/>
    </source>
</evidence>
<dbReference type="SMR" id="E8UA37"/>
<keyword evidence="10 15" id="KW-0460">Magnesium</keyword>
<gene>
    <name evidence="15" type="primary">dinB</name>
    <name evidence="17" type="ordered locus">Deima_2288</name>
</gene>
<dbReference type="CDD" id="cd03586">
    <property type="entry name" value="PolY_Pol_IV_kappa"/>
    <property type="match status" value="1"/>
</dbReference>
<reference evidence="17 18" key="1">
    <citation type="journal article" date="2011" name="Stand. Genomic Sci.">
        <title>Complete genome sequence of Deinococcus maricopensis type strain (LB-34).</title>
        <authorList>
            <person name="Pukall R."/>
            <person name="Zeytun A."/>
            <person name="Lucas S."/>
            <person name="Lapidus A."/>
            <person name="Hammon N."/>
            <person name="Deshpande S."/>
            <person name="Nolan M."/>
            <person name="Cheng J.F."/>
            <person name="Pitluck S."/>
            <person name="Liolios K."/>
            <person name="Pagani I."/>
            <person name="Mikhailova N."/>
            <person name="Ivanova N."/>
            <person name="Mavromatis K."/>
            <person name="Pati A."/>
            <person name="Tapia R."/>
            <person name="Han C."/>
            <person name="Goodwin L."/>
            <person name="Chen A."/>
            <person name="Palaniappan K."/>
            <person name="Land M."/>
            <person name="Hauser L."/>
            <person name="Chang Y.J."/>
            <person name="Jeffries C.D."/>
            <person name="Brambilla E.M."/>
            <person name="Rohde M."/>
            <person name="Goker M."/>
            <person name="Detter J.C."/>
            <person name="Woyke T."/>
            <person name="Bristow J."/>
            <person name="Eisen J.A."/>
            <person name="Markowitz V."/>
            <person name="Hugenholtz P."/>
            <person name="Kyrpides N.C."/>
            <person name="Klenk H.P."/>
        </authorList>
    </citation>
    <scope>NUCLEOTIDE SEQUENCE [LARGE SCALE GENOMIC DNA]</scope>
    <source>
        <strain evidence="18">DSM 21211 / LMG 22137 / NRRL B-23946 / LB-34</strain>
    </source>
</reference>
<feature type="binding site" evidence="15">
    <location>
        <position position="104"/>
    </location>
    <ligand>
        <name>Mg(2+)</name>
        <dbReference type="ChEBI" id="CHEBI:18420"/>
    </ligand>
</feature>
<evidence type="ECO:0000256" key="5">
    <source>
        <dbReference type="ARBA" id="ARBA00022679"/>
    </source>
</evidence>
<dbReference type="Gene3D" id="1.10.150.20">
    <property type="entry name" value="5' to 3' exonuclease, C-terminal subdomain"/>
    <property type="match status" value="1"/>
</dbReference>
<dbReference type="GO" id="GO:0005829">
    <property type="term" value="C:cytosol"/>
    <property type="evidence" value="ECO:0007669"/>
    <property type="project" value="TreeGrafter"/>
</dbReference>
<dbReference type="GO" id="GO:0009432">
    <property type="term" value="P:SOS response"/>
    <property type="evidence" value="ECO:0007669"/>
    <property type="project" value="TreeGrafter"/>
</dbReference>
<dbReference type="Proteomes" id="UP000008635">
    <property type="component" value="Chromosome"/>
</dbReference>
<evidence type="ECO:0000256" key="10">
    <source>
        <dbReference type="ARBA" id="ARBA00022842"/>
    </source>
</evidence>
<evidence type="ECO:0000313" key="17">
    <source>
        <dbReference type="EMBL" id="ADV67926.1"/>
    </source>
</evidence>
<keyword evidence="8 15" id="KW-0479">Metal-binding</keyword>
<dbReference type="GO" id="GO:0000287">
    <property type="term" value="F:magnesium ion binding"/>
    <property type="evidence" value="ECO:0007669"/>
    <property type="project" value="UniProtKB-UniRule"/>
</dbReference>
<name>E8UA37_DEIML</name>
<dbReference type="InterPro" id="IPR043128">
    <property type="entry name" value="Rev_trsase/Diguanyl_cyclase"/>
</dbReference>
<evidence type="ECO:0000256" key="8">
    <source>
        <dbReference type="ARBA" id="ARBA00022723"/>
    </source>
</evidence>
<dbReference type="SUPFAM" id="SSF100879">
    <property type="entry name" value="Lesion bypass DNA polymerase (Y-family), little finger domain"/>
    <property type="match status" value="1"/>
</dbReference>
<feature type="binding site" evidence="15">
    <location>
        <position position="10"/>
    </location>
    <ligand>
        <name>Mg(2+)</name>
        <dbReference type="ChEBI" id="CHEBI:18420"/>
    </ligand>
</feature>
<evidence type="ECO:0000256" key="13">
    <source>
        <dbReference type="ARBA" id="ARBA00023204"/>
    </source>
</evidence>
<dbReference type="Pfam" id="PF11799">
    <property type="entry name" value="IMS_C"/>
    <property type="match status" value="1"/>
</dbReference>
<dbReference type="Gene3D" id="3.40.1170.60">
    <property type="match status" value="1"/>
</dbReference>
<feature type="domain" description="UmuC" evidence="16">
    <location>
        <begin position="6"/>
        <end position="186"/>
    </location>
</feature>
<keyword evidence="3 15" id="KW-0515">Mutator protein</keyword>
<evidence type="ECO:0000256" key="4">
    <source>
        <dbReference type="ARBA" id="ARBA00022490"/>
    </source>
</evidence>
<dbReference type="InterPro" id="IPR022880">
    <property type="entry name" value="DNApol_IV"/>
</dbReference>
<keyword evidence="6 15" id="KW-0548">Nucleotidyltransferase</keyword>
<dbReference type="InterPro" id="IPR053848">
    <property type="entry name" value="IMS_HHH_1"/>
</dbReference>
<dbReference type="STRING" id="709986.Deima_2288"/>
<proteinExistence type="inferred from homology"/>
<feature type="site" description="Substrate discrimination" evidence="15">
    <location>
        <position position="15"/>
    </location>
</feature>
<keyword evidence="5 15" id="KW-0808">Transferase</keyword>
<dbReference type="OrthoDB" id="9808813at2"/>
<dbReference type="RefSeq" id="WP_013557431.1">
    <property type="nucleotide sequence ID" value="NC_014958.1"/>
</dbReference>
<dbReference type="Pfam" id="PF21999">
    <property type="entry name" value="IMS_HHH_1"/>
    <property type="match status" value="1"/>
</dbReference>
<dbReference type="FunFam" id="3.30.1490.100:FF:000004">
    <property type="entry name" value="DNA polymerase IV"/>
    <property type="match status" value="1"/>
</dbReference>
<protein>
    <recommendedName>
        <fullName evidence="15">DNA polymerase IV</fullName>
        <shortName evidence="15">Pol IV</shortName>
        <ecNumber evidence="15">2.7.7.7</ecNumber>
    </recommendedName>
</protein>
<dbReference type="NCBIfam" id="NF002677">
    <property type="entry name" value="PRK02406.1"/>
    <property type="match status" value="1"/>
</dbReference>
<comment type="similarity">
    <text evidence="2 15">Belongs to the DNA polymerase type-Y family.</text>
</comment>
<dbReference type="GO" id="GO:0006261">
    <property type="term" value="P:DNA-templated DNA replication"/>
    <property type="evidence" value="ECO:0007669"/>
    <property type="project" value="UniProtKB-UniRule"/>
</dbReference>
<dbReference type="KEGG" id="dmr:Deima_2288"/>
<keyword evidence="18" id="KW-1185">Reference proteome</keyword>
<dbReference type="SUPFAM" id="SSF56672">
    <property type="entry name" value="DNA/RNA polymerases"/>
    <property type="match status" value="1"/>
</dbReference>
<dbReference type="Pfam" id="PF00817">
    <property type="entry name" value="IMS"/>
    <property type="match status" value="1"/>
</dbReference>
<comment type="subcellular location">
    <subcellularLocation>
        <location evidence="1 15">Cytoplasm</location>
    </subcellularLocation>
</comment>
<sequence length="364" mass="39108">METRKIIHVDMDAFYASVEVRDDPRLRGRPVAVAWGGNRSVVLTASYEARPYGVRSAMPLHHALARCRDLVVVPPRFDAYREVSVQVQEVFRTYTDVVEPLSLDEAYLDVTAAKAGGPSATRIAAAIRADIRAATGLTATAGVSVNKFLAKLASGLQKPDALTVLLLAQAEALLATLDVRALHGVGPATARRLAEAGVRTGGDLRRLTEAELTGLFGRLGAHLYRVVRGVDDRPVEADRPHKSIGAEETFPHDLHGVPAVRAALPALADAVERRLERAGVETRVVVLKLKFADFTTVTRRATLPVPVRAAADLTRVAARLLMPEMLGGRGVRLVGITGAGLSPQGQFAQVPLFTDLLPTTPNER</sequence>
<dbReference type="EC" id="2.7.7.7" evidence="15"/>
<dbReference type="AlphaFoldDB" id="E8UA37"/>
<reference evidence="18" key="2">
    <citation type="submission" date="2011-01" db="EMBL/GenBank/DDBJ databases">
        <title>The complete genome of Deinococcus maricopensis DSM 21211.</title>
        <authorList>
            <consortium name="US DOE Joint Genome Institute (JGI-PGF)"/>
            <person name="Lucas S."/>
            <person name="Copeland A."/>
            <person name="Lapidus A."/>
            <person name="Goodwin L."/>
            <person name="Pitluck S."/>
            <person name="Kyrpides N."/>
            <person name="Mavromatis K."/>
            <person name="Pagani I."/>
            <person name="Ivanova N."/>
            <person name="Ovchinnikova G."/>
            <person name="Zeytun A."/>
            <person name="Detter J.C."/>
            <person name="Han C."/>
            <person name="Land M."/>
            <person name="Hauser L."/>
            <person name="Markowitz V."/>
            <person name="Cheng J.-F."/>
            <person name="Hugenholtz P."/>
            <person name="Woyke T."/>
            <person name="Wu D."/>
            <person name="Pukall R."/>
            <person name="Gehrich-Schroeter G."/>
            <person name="Brambilla E."/>
            <person name="Klenk H.-P."/>
            <person name="Eisen J.A."/>
        </authorList>
    </citation>
    <scope>NUCLEOTIDE SEQUENCE [LARGE SCALE GENOMIC DNA]</scope>
    <source>
        <strain evidence="18">DSM 21211 / LMG 22137 / NRRL B-23946 / LB-34</strain>
    </source>
</reference>
<organism evidence="17 18">
    <name type="scientific">Deinococcus maricopensis (strain DSM 21211 / LMG 22137 / NRRL B-23946 / LB-34)</name>
    <dbReference type="NCBI Taxonomy" id="709986"/>
    <lineage>
        <taxon>Bacteria</taxon>
        <taxon>Thermotogati</taxon>
        <taxon>Deinococcota</taxon>
        <taxon>Deinococci</taxon>
        <taxon>Deinococcales</taxon>
        <taxon>Deinococcaceae</taxon>
        <taxon>Deinococcus</taxon>
    </lineage>
</organism>
<keyword evidence="4 15" id="KW-0963">Cytoplasm</keyword>
<dbReference type="Gene3D" id="3.30.70.270">
    <property type="match status" value="1"/>
</dbReference>
<dbReference type="InterPro" id="IPR036775">
    <property type="entry name" value="DNA_pol_Y-fam_lit_finger_sf"/>
</dbReference>
<dbReference type="PROSITE" id="PS50173">
    <property type="entry name" value="UMUC"/>
    <property type="match status" value="1"/>
</dbReference>
<dbReference type="PANTHER" id="PTHR11076:SF33">
    <property type="entry name" value="DNA POLYMERASE KAPPA"/>
    <property type="match status" value="1"/>
</dbReference>
<evidence type="ECO:0000256" key="9">
    <source>
        <dbReference type="ARBA" id="ARBA00022763"/>
    </source>
</evidence>
<dbReference type="eggNOG" id="COG0389">
    <property type="taxonomic scope" value="Bacteria"/>
</dbReference>
<dbReference type="Gene3D" id="3.30.1490.100">
    <property type="entry name" value="DNA polymerase, Y-family, little finger domain"/>
    <property type="match status" value="1"/>
</dbReference>
<comment type="catalytic activity">
    <reaction evidence="14 15">
        <text>DNA(n) + a 2'-deoxyribonucleoside 5'-triphosphate = DNA(n+1) + diphosphate</text>
        <dbReference type="Rhea" id="RHEA:22508"/>
        <dbReference type="Rhea" id="RHEA-COMP:17339"/>
        <dbReference type="Rhea" id="RHEA-COMP:17340"/>
        <dbReference type="ChEBI" id="CHEBI:33019"/>
        <dbReference type="ChEBI" id="CHEBI:61560"/>
        <dbReference type="ChEBI" id="CHEBI:173112"/>
        <dbReference type="EC" id="2.7.7.7"/>
    </reaction>
</comment>
<dbReference type="GO" id="GO:0003887">
    <property type="term" value="F:DNA-directed DNA polymerase activity"/>
    <property type="evidence" value="ECO:0007669"/>
    <property type="project" value="UniProtKB-UniRule"/>
</dbReference>
<dbReference type="InterPro" id="IPR043502">
    <property type="entry name" value="DNA/RNA_pol_sf"/>
</dbReference>
<feature type="active site" evidence="15">
    <location>
        <position position="105"/>
    </location>
</feature>
<comment type="function">
    <text evidence="15">Poorly processive, error-prone DNA polymerase involved in untargeted mutagenesis. Copies undamaged DNA at stalled replication forks, which arise in vivo from mismatched or misaligned primer ends. These misaligned primers can be extended by PolIV. Exhibits no 3'-5' exonuclease (proofreading) activity. May be involved in translesional synthesis, in conjunction with the beta clamp from PolIII.</text>
</comment>